<dbReference type="Gene3D" id="2.130.10.10">
    <property type="entry name" value="YVTN repeat-like/Quinoprotein amine dehydrogenase"/>
    <property type="match status" value="1"/>
</dbReference>
<evidence type="ECO:0000313" key="5">
    <source>
        <dbReference type="EMBL" id="RSH81004.1"/>
    </source>
</evidence>
<dbReference type="STRING" id="105984.A0A427XQ74"/>
<dbReference type="GeneID" id="39592979"/>
<sequence length="574" mass="62201">MQLGRFQVSTLRPPPILGVTFSADAHIFAVATETGYEVWRTWPLGRLRRRALPGTLARAVPLPNSPLIVVQGGGSNPLFPPNKAVIFHDARGIPVAELEFGERIRGIAVRHRTIIIVLLRRAFAYEYGQEAAAPKGKAKAADGLWLRKLGEWETAENENGLTAISTAPGSTLLALPGRQPGHVQLIHLPPCPAPASCAATSPGTGTFRSPILLAHTHPLSALACSATGSHLLTASERGTLLRVWDTARGALENELRRGVDPAEIWGLVFEDAVFADFGALSDPDRRREYQKRKGGRVVGWSDKGTVHVWGSDGGSSKSSKSSRPASSKGAAKGSPAPSLANVLTKALSLPNYFSSTASFAQYYLPRKNPHAFASNIGAAMETAGVPSMRINEDAEREPEEREWAERYVVSWIEVEVEDVPPPEIDLDKPLDKDNLKFRPRRPTGGMTMGAREERHSFGSDATSSRTATPNIGARADTPMAHRRSSSGTSATAPTATGGTARNSPQPRIRRKDTLGSQPVTKRKERQLVVVTFAGDWYRLRLPQQRGPDDDPDMPIKTKCELVEYRRLGVGGGGW</sequence>
<organism evidence="5 6">
    <name type="scientific">Apiotrichum porosum</name>
    <dbReference type="NCBI Taxonomy" id="105984"/>
    <lineage>
        <taxon>Eukaryota</taxon>
        <taxon>Fungi</taxon>
        <taxon>Dikarya</taxon>
        <taxon>Basidiomycota</taxon>
        <taxon>Agaricomycotina</taxon>
        <taxon>Tremellomycetes</taxon>
        <taxon>Trichosporonales</taxon>
        <taxon>Trichosporonaceae</taxon>
        <taxon>Apiotrichum</taxon>
    </lineage>
</organism>
<evidence type="ECO:0000313" key="6">
    <source>
        <dbReference type="Proteomes" id="UP000279236"/>
    </source>
</evidence>
<feature type="compositionally biased region" description="Low complexity" evidence="4">
    <location>
        <begin position="485"/>
        <end position="500"/>
    </location>
</feature>
<dbReference type="PANTHER" id="PTHR11227">
    <property type="entry name" value="WD-REPEAT PROTEIN INTERACTING WITH PHOSPHOINOSIDES WIPI -RELATED"/>
    <property type="match status" value="1"/>
</dbReference>
<feature type="compositionally biased region" description="Basic and acidic residues" evidence="4">
    <location>
        <begin position="425"/>
        <end position="436"/>
    </location>
</feature>
<comment type="caution">
    <text evidence="5">The sequence shown here is derived from an EMBL/GenBank/DDBJ whole genome shotgun (WGS) entry which is preliminary data.</text>
</comment>
<gene>
    <name evidence="5" type="ORF">EHS24_008436</name>
</gene>
<dbReference type="AlphaFoldDB" id="A0A427XQ74"/>
<evidence type="ECO:0000256" key="1">
    <source>
        <dbReference type="ARBA" id="ARBA00022574"/>
    </source>
</evidence>
<dbReference type="EMBL" id="RSCE01000007">
    <property type="protein sequence ID" value="RSH81004.1"/>
    <property type="molecule type" value="Genomic_DNA"/>
</dbReference>
<name>A0A427XQ74_9TREE</name>
<proteinExistence type="inferred from homology"/>
<dbReference type="InterPro" id="IPR036322">
    <property type="entry name" value="WD40_repeat_dom_sf"/>
</dbReference>
<dbReference type="InterPro" id="IPR015943">
    <property type="entry name" value="WD40/YVTN_repeat-like_dom_sf"/>
</dbReference>
<dbReference type="Proteomes" id="UP000279236">
    <property type="component" value="Unassembled WGS sequence"/>
</dbReference>
<feature type="region of interest" description="Disordered" evidence="4">
    <location>
        <begin position="308"/>
        <end position="337"/>
    </location>
</feature>
<accession>A0A427XQ74</accession>
<evidence type="ECO:0000256" key="4">
    <source>
        <dbReference type="SAM" id="MobiDB-lite"/>
    </source>
</evidence>
<feature type="region of interest" description="Disordered" evidence="4">
    <location>
        <begin position="423"/>
        <end position="522"/>
    </location>
</feature>
<keyword evidence="6" id="KW-1185">Reference proteome</keyword>
<keyword evidence="2" id="KW-0677">Repeat</keyword>
<evidence type="ECO:0000256" key="3">
    <source>
        <dbReference type="ARBA" id="ARBA00025740"/>
    </source>
</evidence>
<dbReference type="SUPFAM" id="SSF50978">
    <property type="entry name" value="WD40 repeat-like"/>
    <property type="match status" value="1"/>
</dbReference>
<feature type="compositionally biased region" description="Low complexity" evidence="4">
    <location>
        <begin position="314"/>
        <end position="337"/>
    </location>
</feature>
<dbReference type="OrthoDB" id="1667587at2759"/>
<feature type="compositionally biased region" description="Polar residues" evidence="4">
    <location>
        <begin position="459"/>
        <end position="469"/>
    </location>
</feature>
<reference evidence="5 6" key="1">
    <citation type="submission" date="2018-11" db="EMBL/GenBank/DDBJ databases">
        <title>Genome sequence of Apiotrichum porosum DSM 27194.</title>
        <authorList>
            <person name="Aliyu H."/>
            <person name="Gorte O."/>
            <person name="Ochsenreither K."/>
        </authorList>
    </citation>
    <scope>NUCLEOTIDE SEQUENCE [LARGE SCALE GENOMIC DNA]</scope>
    <source>
        <strain evidence="5 6">DSM 27194</strain>
    </source>
</reference>
<evidence type="ECO:0000256" key="2">
    <source>
        <dbReference type="ARBA" id="ARBA00022737"/>
    </source>
</evidence>
<dbReference type="RefSeq" id="XP_028475723.1">
    <property type="nucleotide sequence ID" value="XM_028623749.1"/>
</dbReference>
<comment type="similarity">
    <text evidence="3">Belongs to the WD repeat PROPPIN family.</text>
</comment>
<dbReference type="InterPro" id="IPR048720">
    <property type="entry name" value="PROPPIN"/>
</dbReference>
<keyword evidence="1" id="KW-0853">WD repeat</keyword>
<protein>
    <submittedName>
        <fullName evidence="5">Uncharacterized protein</fullName>
    </submittedName>
</protein>